<dbReference type="PANTHER" id="PTHR33570">
    <property type="entry name" value="4-CARBOXYMUCONOLACTONE DECARBOXYLASE FAMILY PROTEIN"/>
    <property type="match status" value="1"/>
</dbReference>
<name>A0A921IS29_9ACTN</name>
<dbReference type="EMBL" id="DYUZ01000007">
    <property type="protein sequence ID" value="HJG36501.1"/>
    <property type="molecule type" value="Genomic_DNA"/>
</dbReference>
<dbReference type="SUPFAM" id="SSF69118">
    <property type="entry name" value="AhpD-like"/>
    <property type="match status" value="1"/>
</dbReference>
<dbReference type="InterPro" id="IPR003779">
    <property type="entry name" value="CMD-like"/>
</dbReference>
<evidence type="ECO:0000313" key="3">
    <source>
        <dbReference type="Proteomes" id="UP000753256"/>
    </source>
</evidence>
<dbReference type="Proteomes" id="UP000753256">
    <property type="component" value="Unassembled WGS sequence"/>
</dbReference>
<organism evidence="2 3">
    <name type="scientific">Enorma phocaeensis</name>
    <dbReference type="NCBI Taxonomy" id="1871019"/>
    <lineage>
        <taxon>Bacteria</taxon>
        <taxon>Bacillati</taxon>
        <taxon>Actinomycetota</taxon>
        <taxon>Coriobacteriia</taxon>
        <taxon>Coriobacteriales</taxon>
        <taxon>Coriobacteriaceae</taxon>
        <taxon>Enorma</taxon>
    </lineage>
</organism>
<dbReference type="PANTHER" id="PTHR33570:SF2">
    <property type="entry name" value="CARBOXYMUCONOLACTONE DECARBOXYLASE-LIKE DOMAIN-CONTAINING PROTEIN"/>
    <property type="match status" value="1"/>
</dbReference>
<reference evidence="2" key="1">
    <citation type="journal article" date="2021" name="PeerJ">
        <title>Extensive microbial diversity within the chicken gut microbiome revealed by metagenomics and culture.</title>
        <authorList>
            <person name="Gilroy R."/>
            <person name="Ravi A."/>
            <person name="Getino M."/>
            <person name="Pursley I."/>
            <person name="Horton D.L."/>
            <person name="Alikhan N.F."/>
            <person name="Baker D."/>
            <person name="Gharbi K."/>
            <person name="Hall N."/>
            <person name="Watson M."/>
            <person name="Adriaenssens E.M."/>
            <person name="Foster-Nyarko E."/>
            <person name="Jarju S."/>
            <person name="Secka A."/>
            <person name="Antonio M."/>
            <person name="Oren A."/>
            <person name="Chaudhuri R.R."/>
            <person name="La Ragione R."/>
            <person name="Hildebrand F."/>
            <person name="Pallen M.J."/>
        </authorList>
    </citation>
    <scope>NUCLEOTIDE SEQUENCE</scope>
    <source>
        <strain evidence="2">ChiHjej13B12-9602</strain>
    </source>
</reference>
<dbReference type="InterPro" id="IPR052512">
    <property type="entry name" value="4CMD/NDH-1_regulator"/>
</dbReference>
<feature type="domain" description="Carboxymuconolactone decarboxylase-like" evidence="1">
    <location>
        <begin position="15"/>
        <end position="93"/>
    </location>
</feature>
<dbReference type="AlphaFoldDB" id="A0A921IS29"/>
<accession>A0A921IS29</accession>
<reference evidence="2" key="2">
    <citation type="submission" date="2021-09" db="EMBL/GenBank/DDBJ databases">
        <authorList>
            <person name="Gilroy R."/>
        </authorList>
    </citation>
    <scope>NUCLEOTIDE SEQUENCE</scope>
    <source>
        <strain evidence="2">ChiHjej13B12-9602</strain>
    </source>
</reference>
<dbReference type="Pfam" id="PF02627">
    <property type="entry name" value="CMD"/>
    <property type="match status" value="2"/>
</dbReference>
<evidence type="ECO:0000313" key="2">
    <source>
        <dbReference type="EMBL" id="HJG36501.1"/>
    </source>
</evidence>
<protein>
    <submittedName>
        <fullName evidence="2">Carboxymuconolactone decarboxylase family protein</fullName>
    </submittedName>
</protein>
<proteinExistence type="predicted"/>
<dbReference type="InterPro" id="IPR029032">
    <property type="entry name" value="AhpD-like"/>
</dbReference>
<feature type="domain" description="Carboxymuconolactone decarboxylase-like" evidence="1">
    <location>
        <begin position="154"/>
        <end position="234"/>
    </location>
</feature>
<evidence type="ECO:0000259" key="1">
    <source>
        <dbReference type="Pfam" id="PF02627"/>
    </source>
</evidence>
<dbReference type="GO" id="GO:0051920">
    <property type="term" value="F:peroxiredoxin activity"/>
    <property type="evidence" value="ECO:0007669"/>
    <property type="project" value="InterPro"/>
</dbReference>
<dbReference type="RefSeq" id="WP_273188691.1">
    <property type="nucleotide sequence ID" value="NZ_DYUZ01000007.1"/>
</dbReference>
<dbReference type="Gene3D" id="1.20.1290.10">
    <property type="entry name" value="AhpD-like"/>
    <property type="match status" value="1"/>
</dbReference>
<sequence length="240" mass="26142">MSLSAGMTEFERSDPEFAERFAYFAGEEVPGDPTAELPERERYLAILAALLGCQGTDQFRVTLADALDAEAVTPVEAREVVYQGTAYLGIGRTHPFLTAMNEVFTEKGVGLPLPAQGTTTLETRGAAGNQKQVDYFGEGMRENWKTGPAGRATVNRWLAENCFGDYYTRGGLSDLDREMVTFCYIAAQGGCEPQATAHAGANLNLGRTKDFLYHVVMQVLPYIGYPRSLNALSCIDNAAE</sequence>
<gene>
    <name evidence="2" type="ORF">K8V70_01360</name>
</gene>
<comment type="caution">
    <text evidence="2">The sequence shown here is derived from an EMBL/GenBank/DDBJ whole genome shotgun (WGS) entry which is preliminary data.</text>
</comment>